<comment type="similarity">
    <text evidence="1 4">Belongs to the HscB family.</text>
</comment>
<keyword evidence="7" id="KW-1185">Reference proteome</keyword>
<evidence type="ECO:0000256" key="1">
    <source>
        <dbReference type="ARBA" id="ARBA00010476"/>
    </source>
</evidence>
<dbReference type="GO" id="GO:0051259">
    <property type="term" value="P:protein complex oligomerization"/>
    <property type="evidence" value="ECO:0007669"/>
    <property type="project" value="InterPro"/>
</dbReference>
<keyword evidence="2 4" id="KW-0143">Chaperone</keyword>
<dbReference type="SUPFAM" id="SSF47144">
    <property type="entry name" value="HSC20 (HSCB), C-terminal oligomerisation domain"/>
    <property type="match status" value="1"/>
</dbReference>
<dbReference type="InterPro" id="IPR004640">
    <property type="entry name" value="HscB"/>
</dbReference>
<dbReference type="InterPro" id="IPR036386">
    <property type="entry name" value="HscB_C_sf"/>
</dbReference>
<dbReference type="HAMAP" id="MF_00682">
    <property type="entry name" value="HscB"/>
    <property type="match status" value="1"/>
</dbReference>
<dbReference type="PANTHER" id="PTHR14021">
    <property type="entry name" value="IRON-SULFUR CLUSTER CO-CHAPERONE PROTEIN HSCB"/>
    <property type="match status" value="1"/>
</dbReference>
<dbReference type="Gene3D" id="1.10.287.110">
    <property type="entry name" value="DnaJ domain"/>
    <property type="match status" value="1"/>
</dbReference>
<gene>
    <name evidence="4" type="primary">hscB</name>
    <name evidence="6" type="ORF">BCUE_0486</name>
</gene>
<organism evidence="6 7">
    <name type="scientific">Candidatus Kinetoplastidibacterium blastocrithidiae TCC012E</name>
    <dbReference type="NCBI Taxonomy" id="1208922"/>
    <lineage>
        <taxon>Bacteria</taxon>
        <taxon>Pseudomonadati</taxon>
        <taxon>Pseudomonadota</taxon>
        <taxon>Betaproteobacteria</taxon>
        <taxon>Candidatus Kinetoplastidibacterium</taxon>
    </lineage>
</organism>
<dbReference type="SUPFAM" id="SSF46565">
    <property type="entry name" value="Chaperone J-domain"/>
    <property type="match status" value="1"/>
</dbReference>
<name>M1M056_9PROT</name>
<dbReference type="GO" id="GO:0006457">
    <property type="term" value="P:protein folding"/>
    <property type="evidence" value="ECO:0007669"/>
    <property type="project" value="UniProtKB-UniRule"/>
</dbReference>
<evidence type="ECO:0000313" key="7">
    <source>
        <dbReference type="Proteomes" id="UP000011563"/>
    </source>
</evidence>
<comment type="subunit">
    <text evidence="4">Interacts with HscA and stimulates its ATPase activity.</text>
</comment>
<dbReference type="AlphaFoldDB" id="M1M056"/>
<reference evidence="6 7" key="1">
    <citation type="journal article" date="2013" name="Genome Biol. Evol.">
        <title>Genome evolution and phylogenomic analysis of candidatus kinetoplastibacterium, the betaproteobacterial endosymbionts of strigomonas and angomonas.</title>
        <authorList>
            <person name="Alves J.M."/>
            <person name="Serrano M.G."/>
            <person name="Maia da Silva F."/>
            <person name="Voegtly L.J."/>
            <person name="Matveyev A.V."/>
            <person name="Teixeira M.M."/>
            <person name="Camargo E.P."/>
            <person name="Buck G.A."/>
        </authorList>
    </citation>
    <scope>NUCLEOTIDE SEQUENCE [LARGE SCALE GENOMIC DNA]</scope>
    <source>
        <strain evidence="6 7">TCC012E</strain>
    </source>
</reference>
<dbReference type="PROSITE" id="PS50076">
    <property type="entry name" value="DNAJ_2"/>
    <property type="match status" value="1"/>
</dbReference>
<dbReference type="Pfam" id="PF07743">
    <property type="entry name" value="HSCB_C"/>
    <property type="match status" value="1"/>
</dbReference>
<accession>M1M056</accession>
<dbReference type="InterPro" id="IPR001623">
    <property type="entry name" value="DnaJ_domain"/>
</dbReference>
<evidence type="ECO:0000256" key="4">
    <source>
        <dbReference type="HAMAP-Rule" id="MF_00682"/>
    </source>
</evidence>
<dbReference type="InterPro" id="IPR009073">
    <property type="entry name" value="HscB_oligo_C"/>
</dbReference>
<evidence type="ECO:0000313" key="6">
    <source>
        <dbReference type="EMBL" id="AGF49686.1"/>
    </source>
</evidence>
<dbReference type="RefSeq" id="WP_015389991.1">
    <property type="nucleotide sequence ID" value="NC_020285.1"/>
</dbReference>
<dbReference type="NCBIfam" id="TIGR00714">
    <property type="entry name" value="hscB"/>
    <property type="match status" value="1"/>
</dbReference>
<dbReference type="GO" id="GO:0001671">
    <property type="term" value="F:ATPase activator activity"/>
    <property type="evidence" value="ECO:0007669"/>
    <property type="project" value="InterPro"/>
</dbReference>
<dbReference type="Gene3D" id="1.20.1280.20">
    <property type="entry name" value="HscB, C-terminal domain"/>
    <property type="match status" value="1"/>
</dbReference>
<protein>
    <recommendedName>
        <fullName evidence="4">Co-chaperone protein HscB homolog</fullName>
    </recommendedName>
</protein>
<proteinExistence type="inferred from homology"/>
<dbReference type="GO" id="GO:0051087">
    <property type="term" value="F:protein-folding chaperone binding"/>
    <property type="evidence" value="ECO:0007669"/>
    <property type="project" value="InterPro"/>
</dbReference>
<dbReference type="SMART" id="SM00271">
    <property type="entry name" value="DnaJ"/>
    <property type="match status" value="1"/>
</dbReference>
<dbReference type="PATRIC" id="fig|1208922.3.peg.238"/>
<dbReference type="CDD" id="cd06257">
    <property type="entry name" value="DnaJ"/>
    <property type="match status" value="1"/>
</dbReference>
<evidence type="ECO:0000256" key="2">
    <source>
        <dbReference type="ARBA" id="ARBA00023186"/>
    </source>
</evidence>
<feature type="domain" description="J" evidence="5">
    <location>
        <begin position="5"/>
        <end position="108"/>
    </location>
</feature>
<evidence type="ECO:0000259" key="5">
    <source>
        <dbReference type="PROSITE" id="PS50076"/>
    </source>
</evidence>
<dbReference type="EMBL" id="CP003807">
    <property type="protein sequence ID" value="AGF49686.1"/>
    <property type="molecule type" value="Genomic_DNA"/>
</dbReference>
<dbReference type="GO" id="GO:0044571">
    <property type="term" value="P:[2Fe-2S] cluster assembly"/>
    <property type="evidence" value="ECO:0007669"/>
    <property type="project" value="InterPro"/>
</dbReference>
<dbReference type="Proteomes" id="UP000011563">
    <property type="component" value="Chromosome"/>
</dbReference>
<comment type="function">
    <text evidence="3 4">Co-chaperone involved in the maturation of iron-sulfur cluster-containing proteins. Seems to help targeting proteins to be folded toward HscA.</text>
</comment>
<dbReference type="KEGG" id="kbt:BCUE_0486"/>
<sequence length="173" mass="20167">MQHLNYFSTFGLPILFSIDQDDLEKKWRNLSCIIHPDRYVDSDDIDRKASIEMASFLNKAYKILKDPILRASYICEINGIDFEKKFNASSVVFLEQQLIWRESIDSFSSSKNLDGLKKLEIVLCKERDERLETLSVLLDHSSDYINASVLINDLKFIDKIFNDVTEKILFLCD</sequence>
<dbReference type="HOGENOM" id="CLU_068529_2_1_4"/>
<dbReference type="InterPro" id="IPR036869">
    <property type="entry name" value="J_dom_sf"/>
</dbReference>
<evidence type="ECO:0000256" key="3">
    <source>
        <dbReference type="ARBA" id="ARBA00025596"/>
    </source>
</evidence>
<dbReference type="PANTHER" id="PTHR14021:SF15">
    <property type="entry name" value="IRON-SULFUR CLUSTER CO-CHAPERONE PROTEIN HSCB"/>
    <property type="match status" value="1"/>
</dbReference>